<name>A0ABW7VTH9_9NOCA</name>
<evidence type="ECO:0000313" key="3">
    <source>
        <dbReference type="EMBL" id="MFI2229916.1"/>
    </source>
</evidence>
<proteinExistence type="predicted"/>
<dbReference type="InterPro" id="IPR058593">
    <property type="entry name" value="ARB_07466-like_C"/>
</dbReference>
<keyword evidence="4" id="KW-1185">Reference proteome</keyword>
<evidence type="ECO:0000313" key="4">
    <source>
        <dbReference type="Proteomes" id="UP001611494"/>
    </source>
</evidence>
<evidence type="ECO:0000256" key="1">
    <source>
        <dbReference type="SAM" id="SignalP"/>
    </source>
</evidence>
<protein>
    <recommendedName>
        <fullName evidence="2">ARB-07466-like C-terminal domain-containing protein</fullName>
    </recommendedName>
</protein>
<dbReference type="EMBL" id="JBIRYL010000001">
    <property type="protein sequence ID" value="MFI2229916.1"/>
    <property type="molecule type" value="Genomic_DNA"/>
</dbReference>
<sequence>MPGQHRKPARARKIAPLAGSAIAATAVIALSVTARPGPDTRPAAAAVDAAAEPAAGIGKAAEPTTNASDAPVPVAGIVRAPEAPAAPVPVAAARPPEPARYAKRHAPPPPPVVLCSTDLAGARPQVAQVGHLIDQTFGVGDIGGAVGRYDGDHGAGLALDFMTSDPARGDAIADFVLANKERFGVTYVIWQQRYNDGSGWSYMEDRGDPTANHYDHVHVSFDGTADVHVTC</sequence>
<dbReference type="RefSeq" id="WP_397061095.1">
    <property type="nucleotide sequence ID" value="NZ_JBIRYL010000001.1"/>
</dbReference>
<feature type="signal peptide" evidence="1">
    <location>
        <begin position="1"/>
        <end position="23"/>
    </location>
</feature>
<accession>A0ABW7VTH9</accession>
<comment type="caution">
    <text evidence="3">The sequence shown here is derived from an EMBL/GenBank/DDBJ whole genome shotgun (WGS) entry which is preliminary data.</text>
</comment>
<gene>
    <name evidence="3" type="ORF">ACH49Z_08690</name>
</gene>
<reference evidence="3 4" key="1">
    <citation type="submission" date="2024-10" db="EMBL/GenBank/DDBJ databases">
        <title>The Natural Products Discovery Center: Release of the First 8490 Sequenced Strains for Exploring Actinobacteria Biosynthetic Diversity.</title>
        <authorList>
            <person name="Kalkreuter E."/>
            <person name="Kautsar S.A."/>
            <person name="Yang D."/>
            <person name="Bader C.D."/>
            <person name="Teijaro C.N."/>
            <person name="Fluegel L."/>
            <person name="Davis C.M."/>
            <person name="Simpson J.R."/>
            <person name="Lauterbach L."/>
            <person name="Steele A.D."/>
            <person name="Gui C."/>
            <person name="Meng S."/>
            <person name="Li G."/>
            <person name="Viehrig K."/>
            <person name="Ye F."/>
            <person name="Su P."/>
            <person name="Kiefer A.F."/>
            <person name="Nichols A."/>
            <person name="Cepeda A.J."/>
            <person name="Yan W."/>
            <person name="Fan B."/>
            <person name="Jiang Y."/>
            <person name="Adhikari A."/>
            <person name="Zheng C.-J."/>
            <person name="Schuster L."/>
            <person name="Cowan T.M."/>
            <person name="Smanski M.J."/>
            <person name="Chevrette M.G."/>
            <person name="De Carvalho L.P.S."/>
            <person name="Shen B."/>
        </authorList>
    </citation>
    <scope>NUCLEOTIDE SEQUENCE [LARGE SCALE GENOMIC DNA]</scope>
    <source>
        <strain evidence="3 4">NPDC019377</strain>
    </source>
</reference>
<feature type="chain" id="PRO_5045931025" description="ARB-07466-like C-terminal domain-containing protein" evidence="1">
    <location>
        <begin position="24"/>
        <end position="231"/>
    </location>
</feature>
<organism evidence="3 4">
    <name type="scientific">Nocardia testacea</name>
    <dbReference type="NCBI Taxonomy" id="248551"/>
    <lineage>
        <taxon>Bacteria</taxon>
        <taxon>Bacillati</taxon>
        <taxon>Actinomycetota</taxon>
        <taxon>Actinomycetes</taxon>
        <taxon>Mycobacteriales</taxon>
        <taxon>Nocardiaceae</taxon>
        <taxon>Nocardia</taxon>
    </lineage>
</organism>
<dbReference type="Pfam" id="PF26571">
    <property type="entry name" value="VldE"/>
    <property type="match status" value="1"/>
</dbReference>
<evidence type="ECO:0000259" key="2">
    <source>
        <dbReference type="Pfam" id="PF26571"/>
    </source>
</evidence>
<feature type="domain" description="ARB-07466-like C-terminal" evidence="2">
    <location>
        <begin position="121"/>
        <end position="214"/>
    </location>
</feature>
<dbReference type="Proteomes" id="UP001611494">
    <property type="component" value="Unassembled WGS sequence"/>
</dbReference>
<keyword evidence="1" id="KW-0732">Signal</keyword>